<evidence type="ECO:0000256" key="1">
    <source>
        <dbReference type="ARBA" id="ARBA00004141"/>
    </source>
</evidence>
<feature type="transmembrane region" description="Helical" evidence="9">
    <location>
        <begin position="26"/>
        <end position="44"/>
    </location>
</feature>
<evidence type="ECO:0000256" key="8">
    <source>
        <dbReference type="RuleBase" id="RU003732"/>
    </source>
</evidence>
<keyword evidence="7" id="KW-1015">Disulfide bond</keyword>
<feature type="transmembrane region" description="Helical" evidence="9">
    <location>
        <begin position="100"/>
        <end position="120"/>
    </location>
</feature>
<sequence length="169" mass="18663">MDTTNEHGAVGDENVERGNWSSKTDYLLSMIGYAVGLGNIWRFPYLAYRNGGGVFLILYLLFLALVGIPLIFLECFLGQFASLGPIGVWEAVPIFQGVRIAMVLLITIANIIAYSLYYLFASFQSPLPWADCFSWWGLEETCSRTPKGTVLASTGESVHTDCSLFILSV</sequence>
<dbReference type="PROSITE" id="PS50267">
    <property type="entry name" value="NA_NEUROTRAN_SYMP_3"/>
    <property type="match status" value="1"/>
</dbReference>
<feature type="binding site" evidence="6">
    <location>
        <position position="34"/>
    </location>
    <ligand>
        <name>Na(+)</name>
        <dbReference type="ChEBI" id="CHEBI:29101"/>
        <label>1</label>
    </ligand>
</feature>
<dbReference type="PROSITE" id="PS00754">
    <property type="entry name" value="NA_NEUROTRAN_SYMP_2"/>
    <property type="match status" value="1"/>
</dbReference>
<feature type="binding site" evidence="6">
    <location>
        <position position="32"/>
    </location>
    <ligand>
        <name>Na(+)</name>
        <dbReference type="ChEBI" id="CHEBI:29101"/>
        <label>1</label>
    </ligand>
</feature>
<dbReference type="Proteomes" id="UP000287033">
    <property type="component" value="Unassembled WGS sequence"/>
</dbReference>
<keyword evidence="8" id="KW-0769">Symport</keyword>
<protein>
    <recommendedName>
        <fullName evidence="8">Transporter</fullName>
    </recommendedName>
</protein>
<dbReference type="PANTHER" id="PTHR11616">
    <property type="entry name" value="SODIUM/CHLORIDE DEPENDENT TRANSPORTER"/>
    <property type="match status" value="1"/>
</dbReference>
<proteinExistence type="inferred from homology"/>
<evidence type="ECO:0000256" key="7">
    <source>
        <dbReference type="PIRSR" id="PIRSR600175-2"/>
    </source>
</evidence>
<feature type="transmembrane region" description="Helical" evidence="9">
    <location>
        <begin position="56"/>
        <end position="80"/>
    </location>
</feature>
<dbReference type="InterPro" id="IPR000175">
    <property type="entry name" value="Na/ntran_symport"/>
</dbReference>
<accession>A0A401RFY8</accession>
<comment type="subcellular location">
    <subcellularLocation>
        <location evidence="1">Membrane</location>
        <topology evidence="1">Multi-pass membrane protein</topology>
    </subcellularLocation>
</comment>
<dbReference type="GO" id="GO:0022858">
    <property type="term" value="F:alanine transmembrane transporter activity"/>
    <property type="evidence" value="ECO:0007669"/>
    <property type="project" value="TreeGrafter"/>
</dbReference>
<evidence type="ECO:0000313" key="10">
    <source>
        <dbReference type="EMBL" id="GCC17068.1"/>
    </source>
</evidence>
<keyword evidence="2 8" id="KW-0813">Transport</keyword>
<reference evidence="10 11" key="1">
    <citation type="journal article" date="2018" name="Nat. Ecol. Evol.">
        <title>Shark genomes provide insights into elasmobranch evolution and the origin of vertebrates.</title>
        <authorList>
            <person name="Hara Y"/>
            <person name="Yamaguchi K"/>
            <person name="Onimaru K"/>
            <person name="Kadota M"/>
            <person name="Koyanagi M"/>
            <person name="Keeley SD"/>
            <person name="Tatsumi K"/>
            <person name="Tanaka K"/>
            <person name="Motone F"/>
            <person name="Kageyama Y"/>
            <person name="Nozu R"/>
            <person name="Adachi N"/>
            <person name="Nishimura O"/>
            <person name="Nakagawa R"/>
            <person name="Tanegashima C"/>
            <person name="Kiyatake I"/>
            <person name="Matsumoto R"/>
            <person name="Murakumo K"/>
            <person name="Nishida K"/>
            <person name="Terakita A"/>
            <person name="Kuratani S"/>
            <person name="Sato K"/>
            <person name="Hyodo S Kuraku.S."/>
        </authorList>
    </citation>
    <scope>NUCLEOTIDE SEQUENCE [LARGE SCALE GENOMIC DNA]</scope>
</reference>
<dbReference type="PROSITE" id="PS00610">
    <property type="entry name" value="NA_NEUROTRAN_SYMP_1"/>
    <property type="match status" value="1"/>
</dbReference>
<keyword evidence="6" id="KW-0915">Sodium</keyword>
<gene>
    <name evidence="10" type="ORF">chiPu_0021485</name>
</gene>
<keyword evidence="5 9" id="KW-0472">Membrane</keyword>
<feature type="binding site" evidence="6">
    <location>
        <position position="39"/>
    </location>
    <ligand>
        <name>Na(+)</name>
        <dbReference type="ChEBI" id="CHEBI:29101"/>
        <label>1</label>
    </ligand>
</feature>
<comment type="caution">
    <text evidence="10">The sequence shown here is derived from an EMBL/GenBank/DDBJ whole genome shotgun (WGS) entry which is preliminary data.</text>
</comment>
<dbReference type="SUPFAM" id="SSF161070">
    <property type="entry name" value="SNF-like"/>
    <property type="match status" value="1"/>
</dbReference>
<evidence type="ECO:0000256" key="4">
    <source>
        <dbReference type="ARBA" id="ARBA00022989"/>
    </source>
</evidence>
<dbReference type="AlphaFoldDB" id="A0A401RFY8"/>
<comment type="similarity">
    <text evidence="8">Belongs to the sodium:neurotransmitter symporter (SNF) (TC 2.A.22) family.</text>
</comment>
<evidence type="ECO:0000256" key="3">
    <source>
        <dbReference type="ARBA" id="ARBA00022692"/>
    </source>
</evidence>
<keyword evidence="3 8" id="KW-0812">Transmembrane</keyword>
<keyword evidence="11" id="KW-1185">Reference proteome</keyword>
<dbReference type="OrthoDB" id="6581954at2759"/>
<dbReference type="GO" id="GO:0015657">
    <property type="term" value="F:branched-chain amino acid:sodium symporter activity"/>
    <property type="evidence" value="ECO:0007669"/>
    <property type="project" value="TreeGrafter"/>
</dbReference>
<dbReference type="GO" id="GO:0001761">
    <property type="term" value="F:beta-alanine transmembrane transporter activity"/>
    <property type="evidence" value="ECO:0007669"/>
    <property type="project" value="TreeGrafter"/>
</dbReference>
<dbReference type="GO" id="GO:1901235">
    <property type="term" value="F:(R)-carnitine transmembrane transporter activity"/>
    <property type="evidence" value="ECO:0007669"/>
    <property type="project" value="TreeGrafter"/>
</dbReference>
<feature type="binding site" evidence="6">
    <location>
        <position position="35"/>
    </location>
    <ligand>
        <name>Na(+)</name>
        <dbReference type="ChEBI" id="CHEBI:29101"/>
        <label>1</label>
    </ligand>
</feature>
<organism evidence="10 11">
    <name type="scientific">Chiloscyllium punctatum</name>
    <name type="common">Brownbanded bambooshark</name>
    <name type="synonym">Hemiscyllium punctatum</name>
    <dbReference type="NCBI Taxonomy" id="137246"/>
    <lineage>
        <taxon>Eukaryota</taxon>
        <taxon>Metazoa</taxon>
        <taxon>Chordata</taxon>
        <taxon>Craniata</taxon>
        <taxon>Vertebrata</taxon>
        <taxon>Chondrichthyes</taxon>
        <taxon>Elasmobranchii</taxon>
        <taxon>Galeomorphii</taxon>
        <taxon>Galeoidea</taxon>
        <taxon>Orectolobiformes</taxon>
        <taxon>Hemiscylliidae</taxon>
        <taxon>Chiloscyllium</taxon>
    </lineage>
</organism>
<dbReference type="Pfam" id="PF00209">
    <property type="entry name" value="SNF"/>
    <property type="match status" value="1"/>
</dbReference>
<dbReference type="GO" id="GO:0046872">
    <property type="term" value="F:metal ion binding"/>
    <property type="evidence" value="ECO:0007669"/>
    <property type="project" value="UniProtKB-KW"/>
</dbReference>
<feature type="disulfide bond" evidence="7">
    <location>
        <begin position="132"/>
        <end position="142"/>
    </location>
</feature>
<evidence type="ECO:0000256" key="5">
    <source>
        <dbReference type="ARBA" id="ARBA00023136"/>
    </source>
</evidence>
<keyword evidence="4 9" id="KW-1133">Transmembrane helix</keyword>
<dbReference type="STRING" id="137246.A0A401RFY8"/>
<evidence type="ECO:0000256" key="6">
    <source>
        <dbReference type="PIRSR" id="PIRSR600175-1"/>
    </source>
</evidence>
<dbReference type="GO" id="GO:0089718">
    <property type="term" value="P:amino acid import across plasma membrane"/>
    <property type="evidence" value="ECO:0007669"/>
    <property type="project" value="TreeGrafter"/>
</dbReference>
<keyword evidence="6" id="KW-0479">Metal-binding</keyword>
<dbReference type="InterPro" id="IPR037272">
    <property type="entry name" value="SNS_sf"/>
</dbReference>
<dbReference type="OMA" id="PLIFLEC"/>
<dbReference type="GO" id="GO:0015374">
    <property type="term" value="F:neutral, basic amino acid:sodium:chloride symporter activity"/>
    <property type="evidence" value="ECO:0007669"/>
    <property type="project" value="TreeGrafter"/>
</dbReference>
<dbReference type="PRINTS" id="PR00176">
    <property type="entry name" value="NANEUSMPORT"/>
</dbReference>
<dbReference type="EMBL" id="BEZZ01003999">
    <property type="protein sequence ID" value="GCC17068.1"/>
    <property type="molecule type" value="Genomic_DNA"/>
</dbReference>
<dbReference type="PANTHER" id="PTHR11616:SF286">
    <property type="entry name" value="SODIUM- AND CHLORIDE-DEPENDENT NEUTRAL AND BASIC AMINO ACID TRANSPORTER B(0+)"/>
    <property type="match status" value="1"/>
</dbReference>
<evidence type="ECO:0000313" key="11">
    <source>
        <dbReference type="Proteomes" id="UP000287033"/>
    </source>
</evidence>
<evidence type="ECO:0000256" key="2">
    <source>
        <dbReference type="ARBA" id="ARBA00022448"/>
    </source>
</evidence>
<dbReference type="GO" id="GO:0005886">
    <property type="term" value="C:plasma membrane"/>
    <property type="evidence" value="ECO:0007669"/>
    <property type="project" value="TreeGrafter"/>
</dbReference>
<name>A0A401RFY8_CHIPU</name>
<evidence type="ECO:0000256" key="9">
    <source>
        <dbReference type="SAM" id="Phobius"/>
    </source>
</evidence>